<keyword evidence="1" id="KW-0812">Transmembrane</keyword>
<proteinExistence type="predicted"/>
<dbReference type="RefSeq" id="WP_055213536.1">
    <property type="nucleotide sequence ID" value="NZ_CYXO01000002.1"/>
</dbReference>
<dbReference type="Pfam" id="PF22352">
    <property type="entry name" value="K319L-like_PKD"/>
    <property type="match status" value="1"/>
</dbReference>
<evidence type="ECO:0000256" key="2">
    <source>
        <dbReference type="SAM" id="SignalP"/>
    </source>
</evidence>
<evidence type="ECO:0000313" key="4">
    <source>
        <dbReference type="Proteomes" id="UP000095597"/>
    </source>
</evidence>
<organism evidence="3 4">
    <name type="scientific">Dorea longicatena</name>
    <dbReference type="NCBI Taxonomy" id="88431"/>
    <lineage>
        <taxon>Bacteria</taxon>
        <taxon>Bacillati</taxon>
        <taxon>Bacillota</taxon>
        <taxon>Clostridia</taxon>
        <taxon>Lachnospirales</taxon>
        <taxon>Lachnospiraceae</taxon>
        <taxon>Dorea</taxon>
    </lineage>
</organism>
<dbReference type="Gene3D" id="2.60.40.10">
    <property type="entry name" value="Immunoglobulins"/>
    <property type="match status" value="1"/>
</dbReference>
<gene>
    <name evidence="3" type="ORF">ERS852573_00462</name>
</gene>
<dbReference type="InterPro" id="IPR013783">
    <property type="entry name" value="Ig-like_fold"/>
</dbReference>
<reference evidence="3 4" key="1">
    <citation type="submission" date="2015-09" db="EMBL/GenBank/DDBJ databases">
        <authorList>
            <consortium name="Pathogen Informatics"/>
        </authorList>
    </citation>
    <scope>NUCLEOTIDE SEQUENCE [LARGE SCALE GENOMIC DNA]</scope>
    <source>
        <strain evidence="3 4">2789STDY5834961</strain>
    </source>
</reference>
<keyword evidence="1" id="KW-1133">Transmembrane helix</keyword>
<evidence type="ECO:0000256" key="1">
    <source>
        <dbReference type="SAM" id="Phobius"/>
    </source>
</evidence>
<keyword evidence="1" id="KW-0472">Membrane</keyword>
<sequence>MNIAFKKTMPFALAAAIAVSGGSLALVPGTAMADTQGSTVLSLRAVDNPFNAGADQRFTINEGENLTLSGDITGGFGDVTYRWYVSSDGGKHWDLVEEAHGTSLDLKNMKVGEYIYRLVASDMYSNTAHQDFYVTVKGNGIADSVAEAVSNAVKTGDSLPIAGIAGIAVVAAGAAGVAAKKRREGKEDAR</sequence>
<name>A0A173RHM4_9FIRM</name>
<protein>
    <submittedName>
        <fullName evidence="3">Uncharacterized protein</fullName>
    </submittedName>
</protein>
<dbReference type="EMBL" id="CYXO01000002">
    <property type="protein sequence ID" value="CUM77149.1"/>
    <property type="molecule type" value="Genomic_DNA"/>
</dbReference>
<feature type="chain" id="PRO_5039098514" evidence="2">
    <location>
        <begin position="26"/>
        <end position="190"/>
    </location>
</feature>
<evidence type="ECO:0000313" key="3">
    <source>
        <dbReference type="EMBL" id="CUM77149.1"/>
    </source>
</evidence>
<feature type="signal peptide" evidence="2">
    <location>
        <begin position="1"/>
        <end position="25"/>
    </location>
</feature>
<dbReference type="Proteomes" id="UP000095597">
    <property type="component" value="Unassembled WGS sequence"/>
</dbReference>
<feature type="transmembrane region" description="Helical" evidence="1">
    <location>
        <begin position="159"/>
        <end position="179"/>
    </location>
</feature>
<dbReference type="AlphaFoldDB" id="A0A173RHM4"/>
<keyword evidence="2" id="KW-0732">Signal</keyword>
<accession>A0A173RHM4</accession>